<sequence length="186" mass="19474">MSSASSASPAQGRPPLPHDFLPPVPSFTVVSDDVRAGARLADAQTFGGANRSPHLRWEGFPEGTKSFAVTCFDPDAPTGSGFWHWVLFDIPADVTELPAGAGGGEMKGLPAGAVHVRNDYGTRDFGGAAPPPGDGPHRYVFTVYAVDQEKLGPDADASPAVVGFNLRFHTLARAQLIGEHETPANG</sequence>
<gene>
    <name evidence="3" type="ORF">FRZ00_17810</name>
</gene>
<keyword evidence="4" id="KW-1185">Reference proteome</keyword>
<dbReference type="Gene3D" id="3.90.280.10">
    <property type="entry name" value="PEBP-like"/>
    <property type="match status" value="1"/>
</dbReference>
<dbReference type="SUPFAM" id="SSF49777">
    <property type="entry name" value="PEBP-like"/>
    <property type="match status" value="1"/>
</dbReference>
<evidence type="ECO:0000313" key="4">
    <source>
        <dbReference type="Proteomes" id="UP000327000"/>
    </source>
</evidence>
<protein>
    <submittedName>
        <fullName evidence="3">YbhB/YbcL family Raf kinase inhibitor-like protein</fullName>
    </submittedName>
</protein>
<evidence type="ECO:0000256" key="2">
    <source>
        <dbReference type="SAM" id="MobiDB-lite"/>
    </source>
</evidence>
<organism evidence="3 4">
    <name type="scientific">Streptomyces mobaraensis</name>
    <name type="common">Streptoverticillium mobaraense</name>
    <dbReference type="NCBI Taxonomy" id="35621"/>
    <lineage>
        <taxon>Bacteria</taxon>
        <taxon>Bacillati</taxon>
        <taxon>Actinomycetota</taxon>
        <taxon>Actinomycetes</taxon>
        <taxon>Kitasatosporales</taxon>
        <taxon>Streptomycetaceae</taxon>
        <taxon>Streptomyces</taxon>
    </lineage>
</organism>
<reference evidence="3 4" key="1">
    <citation type="journal article" date="2019" name="Microb. Cell Fact.">
        <title>Exploring novel herbicidin analogues by transcriptional regulator overexpression and MS/MS molecular networking.</title>
        <authorList>
            <person name="Shi Y."/>
            <person name="Gu R."/>
            <person name="Li Y."/>
            <person name="Wang X."/>
            <person name="Ren W."/>
            <person name="Li X."/>
            <person name="Wang L."/>
            <person name="Xie Y."/>
            <person name="Hong B."/>
        </authorList>
    </citation>
    <scope>NUCLEOTIDE SEQUENCE [LARGE SCALE GENOMIC DNA]</scope>
    <source>
        <strain evidence="3 4">US-43</strain>
    </source>
</reference>
<dbReference type="RefSeq" id="WP_152264264.1">
    <property type="nucleotide sequence ID" value="NZ_VOKX01000033.1"/>
</dbReference>
<dbReference type="InterPro" id="IPR008914">
    <property type="entry name" value="PEBP"/>
</dbReference>
<name>A0A5N5W637_STRMB</name>
<dbReference type="Pfam" id="PF01161">
    <property type="entry name" value="PBP"/>
    <property type="match status" value="1"/>
</dbReference>
<comment type="similarity">
    <text evidence="1">Belongs to the UPF0098 family.</text>
</comment>
<dbReference type="AlphaFoldDB" id="A0A5N5W637"/>
<dbReference type="InterPro" id="IPR036610">
    <property type="entry name" value="PEBP-like_sf"/>
</dbReference>
<dbReference type="PANTHER" id="PTHR30289">
    <property type="entry name" value="UNCHARACTERIZED PROTEIN YBCL-RELATED"/>
    <property type="match status" value="1"/>
</dbReference>
<evidence type="ECO:0000256" key="1">
    <source>
        <dbReference type="ARBA" id="ARBA00007120"/>
    </source>
</evidence>
<accession>A0A5N5W637</accession>
<dbReference type="EMBL" id="VOKX01000033">
    <property type="protein sequence ID" value="KAB7843374.1"/>
    <property type="molecule type" value="Genomic_DNA"/>
</dbReference>
<feature type="region of interest" description="Disordered" evidence="2">
    <location>
        <begin position="1"/>
        <end position="22"/>
    </location>
</feature>
<dbReference type="PANTHER" id="PTHR30289:SF1">
    <property type="entry name" value="PEBP (PHOSPHATIDYLETHANOLAMINE-BINDING PROTEIN) FAMILY PROTEIN"/>
    <property type="match status" value="1"/>
</dbReference>
<feature type="compositionally biased region" description="Pro residues" evidence="2">
    <location>
        <begin position="12"/>
        <end position="22"/>
    </location>
</feature>
<proteinExistence type="inferred from homology"/>
<dbReference type="OrthoDB" id="9797506at2"/>
<dbReference type="InterPro" id="IPR005247">
    <property type="entry name" value="YbhB_YbcL/LppC-like"/>
</dbReference>
<dbReference type="NCBIfam" id="TIGR00481">
    <property type="entry name" value="YbhB/YbcL family Raf kinase inhibitor-like protein"/>
    <property type="match status" value="1"/>
</dbReference>
<evidence type="ECO:0000313" key="3">
    <source>
        <dbReference type="EMBL" id="KAB7843374.1"/>
    </source>
</evidence>
<comment type="caution">
    <text evidence="3">The sequence shown here is derived from an EMBL/GenBank/DDBJ whole genome shotgun (WGS) entry which is preliminary data.</text>
</comment>
<dbReference type="CDD" id="cd00865">
    <property type="entry name" value="PEBP_bact_arch"/>
    <property type="match status" value="1"/>
</dbReference>
<dbReference type="Proteomes" id="UP000327000">
    <property type="component" value="Unassembled WGS sequence"/>
</dbReference>